<evidence type="ECO:0000256" key="5">
    <source>
        <dbReference type="SAM" id="Coils"/>
    </source>
</evidence>
<sequence length="572" mass="65090">MGCRHKHPELRKKKKPPASLMCRTKFNRVIPLLHRHNSCFRRKAEDILTTQTLLVKINHLVSMLSPSNPSVRHCSSDCLVRSSLLLGASDSRERSLRSYEAVKHKPETFVQLLLKPAAKGSQLPETADVLCDICSERKTKAVKSCLMCLASFCKVHLEPHHRVAGLKSHTLLDPVKNLDDRMCKTHNKLTELYCRTEQACICALCFKSEHKGHSVVLLEEEYEAVMSKKDAALANIQKMIQSRSKKIAEIENSVDEAKKEKEASVQVFTDLIASIQRCQAELVEVIEERYAATKQKAEGFLTELKMEVTELKSRSSQLEQLSQSEDHHQFLQSFPNLCSPLNKDWTNTGVHSDLSFKAVRDAVTQLKHRVDEVMEELPEIKIKRMREHAVDLTFDPDTAFCSLVISQDRKQVIDGDTEQSLPKYRKRFEVCPEVLTKEGFTTGKFYYEVQVEGSTKWVVGVVRESVNRKMDAPQSVKSGYWTIGLDEGMYSAYKSAKHSDDLTLKAKLEKVGIFVDYNKGVVSFYDVISKSHIYSFTGCHFTEKLYPYFCLQENMYGTNSAPLILTPVTQTH</sequence>
<evidence type="ECO:0000313" key="9">
    <source>
        <dbReference type="Proteomes" id="UP000298787"/>
    </source>
</evidence>
<dbReference type="InterPro" id="IPR051051">
    <property type="entry name" value="E3_ubiq-ligase_TRIM/RNF"/>
</dbReference>
<dbReference type="CDD" id="cd19769">
    <property type="entry name" value="Bbox2_TRIM16-like"/>
    <property type="match status" value="1"/>
</dbReference>
<keyword evidence="5" id="KW-0175">Coiled coil</keyword>
<feature type="coiled-coil region" evidence="5">
    <location>
        <begin position="240"/>
        <end position="267"/>
    </location>
</feature>
<evidence type="ECO:0000313" key="8">
    <source>
        <dbReference type="EMBL" id="TKS65205.1"/>
    </source>
</evidence>
<dbReference type="SUPFAM" id="SSF57845">
    <property type="entry name" value="B-box zinc-binding domain"/>
    <property type="match status" value="1"/>
</dbReference>
<keyword evidence="9" id="KW-1185">Reference proteome</keyword>
<dbReference type="CDD" id="cd13733">
    <property type="entry name" value="SPRY_PRY_C-I_1"/>
    <property type="match status" value="1"/>
</dbReference>
<keyword evidence="2 4" id="KW-0863">Zinc-finger</keyword>
<dbReference type="GO" id="GO:0008270">
    <property type="term" value="F:zinc ion binding"/>
    <property type="evidence" value="ECO:0007669"/>
    <property type="project" value="UniProtKB-KW"/>
</dbReference>
<accession>A0A4U5TXP7</accession>
<evidence type="ECO:0000256" key="1">
    <source>
        <dbReference type="ARBA" id="ARBA00022723"/>
    </source>
</evidence>
<evidence type="ECO:0000256" key="2">
    <source>
        <dbReference type="ARBA" id="ARBA00022771"/>
    </source>
</evidence>
<keyword evidence="1" id="KW-0479">Metal-binding</keyword>
<dbReference type="Gene3D" id="3.30.160.60">
    <property type="entry name" value="Classic Zinc Finger"/>
    <property type="match status" value="1"/>
</dbReference>
<organism evidence="8 9">
    <name type="scientific">Collichthys lucidus</name>
    <name type="common">Big head croaker</name>
    <name type="synonym">Sciaena lucida</name>
    <dbReference type="NCBI Taxonomy" id="240159"/>
    <lineage>
        <taxon>Eukaryota</taxon>
        <taxon>Metazoa</taxon>
        <taxon>Chordata</taxon>
        <taxon>Craniata</taxon>
        <taxon>Vertebrata</taxon>
        <taxon>Euteleostomi</taxon>
        <taxon>Actinopterygii</taxon>
        <taxon>Neopterygii</taxon>
        <taxon>Teleostei</taxon>
        <taxon>Neoteleostei</taxon>
        <taxon>Acanthomorphata</taxon>
        <taxon>Eupercaria</taxon>
        <taxon>Sciaenidae</taxon>
        <taxon>Collichthys</taxon>
    </lineage>
</organism>
<dbReference type="Pfam" id="PF25600">
    <property type="entry name" value="TRIM_CC"/>
    <property type="match status" value="1"/>
</dbReference>
<dbReference type="PRINTS" id="PR01407">
    <property type="entry name" value="BUTYPHLNCDUF"/>
</dbReference>
<feature type="domain" description="B box-type" evidence="6">
    <location>
        <begin position="178"/>
        <end position="218"/>
    </location>
</feature>
<dbReference type="PROSITE" id="PS50119">
    <property type="entry name" value="ZF_BBOX"/>
    <property type="match status" value="1"/>
</dbReference>
<dbReference type="AlphaFoldDB" id="A0A4U5TXP7"/>
<dbReference type="Gene3D" id="4.10.830.40">
    <property type="match status" value="1"/>
</dbReference>
<dbReference type="GO" id="GO:0005737">
    <property type="term" value="C:cytoplasm"/>
    <property type="evidence" value="ECO:0007669"/>
    <property type="project" value="UniProtKB-ARBA"/>
</dbReference>
<dbReference type="SMART" id="SM00449">
    <property type="entry name" value="SPRY"/>
    <property type="match status" value="1"/>
</dbReference>
<dbReference type="InterPro" id="IPR001870">
    <property type="entry name" value="B30.2/SPRY"/>
</dbReference>
<dbReference type="InterPro" id="IPR006574">
    <property type="entry name" value="PRY"/>
</dbReference>
<proteinExistence type="predicted"/>
<protein>
    <submittedName>
        <fullName evidence="8">Zinc finger protein RFP</fullName>
    </submittedName>
</protein>
<dbReference type="Proteomes" id="UP000298787">
    <property type="component" value="Unassembled WGS sequence"/>
</dbReference>
<dbReference type="SUPFAM" id="SSF49899">
    <property type="entry name" value="Concanavalin A-like lectins/glucanases"/>
    <property type="match status" value="1"/>
</dbReference>
<dbReference type="InterPro" id="IPR013320">
    <property type="entry name" value="ConA-like_dom_sf"/>
</dbReference>
<reference evidence="8 9" key="1">
    <citation type="submission" date="2019-01" db="EMBL/GenBank/DDBJ databases">
        <title>Genome Assembly of Collichthys lucidus.</title>
        <authorList>
            <person name="Cai M."/>
            <person name="Xiao S."/>
        </authorList>
    </citation>
    <scope>NUCLEOTIDE SEQUENCE [LARGE SCALE GENOMIC DNA]</scope>
    <source>
        <strain evidence="8">JT15FE1705JMU</strain>
        <tissue evidence="8">Muscle</tissue>
    </source>
</reference>
<dbReference type="InterPro" id="IPR003879">
    <property type="entry name" value="Butyrophylin_SPRY"/>
</dbReference>
<dbReference type="Pfam" id="PF13765">
    <property type="entry name" value="PRY"/>
    <property type="match status" value="1"/>
</dbReference>
<evidence type="ECO:0000259" key="6">
    <source>
        <dbReference type="PROSITE" id="PS50119"/>
    </source>
</evidence>
<evidence type="ECO:0000256" key="4">
    <source>
        <dbReference type="PROSITE-ProRule" id="PRU00024"/>
    </source>
</evidence>
<dbReference type="PROSITE" id="PS50188">
    <property type="entry name" value="B302_SPRY"/>
    <property type="match status" value="1"/>
</dbReference>
<dbReference type="SMART" id="SM00589">
    <property type="entry name" value="PRY"/>
    <property type="match status" value="1"/>
</dbReference>
<dbReference type="STRING" id="240159.A0A4U5TXP7"/>
<dbReference type="PANTHER" id="PTHR25465:SF32">
    <property type="entry name" value="BLOODTHIRSTY-RELATED GENE FAMILY, MEMBER 16 ISOFORM X1-RELATED"/>
    <property type="match status" value="1"/>
</dbReference>
<dbReference type="EMBL" id="ML240529">
    <property type="protein sequence ID" value="TKS65205.1"/>
    <property type="molecule type" value="Genomic_DNA"/>
</dbReference>
<dbReference type="Pfam" id="PF00622">
    <property type="entry name" value="SPRY"/>
    <property type="match status" value="1"/>
</dbReference>
<dbReference type="Gene3D" id="2.60.120.920">
    <property type="match status" value="1"/>
</dbReference>
<gene>
    <name evidence="8" type="ORF">D9C73_027792</name>
</gene>
<dbReference type="InterPro" id="IPR003877">
    <property type="entry name" value="SPRY_dom"/>
</dbReference>
<evidence type="ECO:0000256" key="3">
    <source>
        <dbReference type="ARBA" id="ARBA00022833"/>
    </source>
</evidence>
<dbReference type="Pfam" id="PF00643">
    <property type="entry name" value="zf-B_box"/>
    <property type="match status" value="1"/>
</dbReference>
<name>A0A4U5TXP7_COLLU</name>
<evidence type="ECO:0000259" key="7">
    <source>
        <dbReference type="PROSITE" id="PS50188"/>
    </source>
</evidence>
<dbReference type="InterPro" id="IPR043136">
    <property type="entry name" value="B30.2/SPRY_sf"/>
</dbReference>
<keyword evidence="3" id="KW-0862">Zinc</keyword>
<dbReference type="FunFam" id="2.60.120.920:FF:000004">
    <property type="entry name" value="Butyrophilin subfamily 1 member A1"/>
    <property type="match status" value="1"/>
</dbReference>
<dbReference type="SMART" id="SM00336">
    <property type="entry name" value="BBOX"/>
    <property type="match status" value="1"/>
</dbReference>
<dbReference type="PANTHER" id="PTHR25465">
    <property type="entry name" value="B-BOX DOMAIN CONTAINING"/>
    <property type="match status" value="1"/>
</dbReference>
<dbReference type="InterPro" id="IPR000315">
    <property type="entry name" value="Znf_B-box"/>
</dbReference>
<feature type="domain" description="B30.2/SPRY" evidence="7">
    <location>
        <begin position="372"/>
        <end position="568"/>
    </location>
</feature>
<dbReference type="InterPro" id="IPR058030">
    <property type="entry name" value="TRIM8/14/16/25/29/45/65_CC"/>
</dbReference>